<evidence type="ECO:0000313" key="12">
    <source>
        <dbReference type="Ensembl" id="ENSEEEP00000049124.2"/>
    </source>
</evidence>
<reference evidence="12" key="4">
    <citation type="submission" date="2025-08" db="UniProtKB">
        <authorList>
            <consortium name="Ensembl"/>
        </authorList>
    </citation>
    <scope>IDENTIFICATION</scope>
</reference>
<dbReference type="SMART" id="SM00184">
    <property type="entry name" value="RING"/>
    <property type="match status" value="1"/>
</dbReference>
<dbReference type="InterPro" id="IPR050143">
    <property type="entry name" value="TRIM/RBCC"/>
</dbReference>
<sequence>MALSHVSLEENLRCSICLEIFKDPVVLTCSHSFCRICIKRTWNQKEIKECPMCRKKIKHSLINNLVLKETCETFAQKKRRMEAQGVICLLHTDKQHLFCVDDQQLVCLQCVDQDHQNHNFCSISKAAERQRVKPVYLFHVMTYSLQLPHVERKIKKEIKSLHQFLSKEEETRIAALREEEEKKSQRMKAKIAEIEQLCSDLSEQINNIKDAMGDEDSSFVNVSILSDVIKHAVIVRMQGYTVPDPEMDSGVQIDVSKHLGNLRYRVWEKMKDNPVILEPYSANSRLHLSADLIKVTCRDTKQNLPNKSERFAVHPVILGSESLGSGTHSWVVDVGESENWTIGLVKESVKRKDKLSVSPQDGFWTISWKDGSYSFNTRYQRKMYPYFSTVSDIPLKILPAKVSLMITENTADLSCSSHQYANSFMQDCTW</sequence>
<dbReference type="InterPro" id="IPR013083">
    <property type="entry name" value="Znf_RING/FYVE/PHD"/>
</dbReference>
<evidence type="ECO:0000259" key="10">
    <source>
        <dbReference type="PROSITE" id="PS50119"/>
    </source>
</evidence>
<evidence type="ECO:0000256" key="5">
    <source>
        <dbReference type="ARBA" id="ARBA00022771"/>
    </source>
</evidence>
<keyword evidence="8" id="KW-0175">Coiled coil</keyword>
<keyword evidence="13" id="KW-1185">Reference proteome</keyword>
<dbReference type="AlphaFoldDB" id="A0A4W4HCB6"/>
<dbReference type="InterPro" id="IPR006574">
    <property type="entry name" value="PRY"/>
</dbReference>
<dbReference type="GO" id="GO:0016567">
    <property type="term" value="P:protein ubiquitination"/>
    <property type="evidence" value="ECO:0007669"/>
    <property type="project" value="InterPro"/>
</dbReference>
<dbReference type="Gene3D" id="3.30.160.60">
    <property type="entry name" value="Classic Zinc Finger"/>
    <property type="match status" value="1"/>
</dbReference>
<dbReference type="InterPro" id="IPR018957">
    <property type="entry name" value="Znf_C3HC4_RING-type"/>
</dbReference>
<organism evidence="12 13">
    <name type="scientific">Electrophorus electricus</name>
    <name type="common">Electric eel</name>
    <name type="synonym">Gymnotus electricus</name>
    <dbReference type="NCBI Taxonomy" id="8005"/>
    <lineage>
        <taxon>Eukaryota</taxon>
        <taxon>Metazoa</taxon>
        <taxon>Chordata</taxon>
        <taxon>Craniata</taxon>
        <taxon>Vertebrata</taxon>
        <taxon>Euteleostomi</taxon>
        <taxon>Actinopterygii</taxon>
        <taxon>Neopterygii</taxon>
        <taxon>Teleostei</taxon>
        <taxon>Ostariophysi</taxon>
        <taxon>Gymnotiformes</taxon>
        <taxon>Gymnotoidei</taxon>
        <taxon>Gymnotidae</taxon>
        <taxon>Electrophorus</taxon>
    </lineage>
</organism>
<reference evidence="12" key="3">
    <citation type="submission" date="2020-05" db="EMBL/GenBank/DDBJ databases">
        <title>Electrophorus electricus (electric eel) genome, fEleEle1, primary haplotype.</title>
        <authorList>
            <person name="Myers G."/>
            <person name="Meyer A."/>
            <person name="Fedrigo O."/>
            <person name="Formenti G."/>
            <person name="Rhie A."/>
            <person name="Tracey A."/>
            <person name="Sims Y."/>
            <person name="Jarvis E.D."/>
        </authorList>
    </citation>
    <scope>NUCLEOTIDE SEQUENCE [LARGE SCALE GENOMIC DNA]</scope>
</reference>
<proteinExistence type="inferred from homology"/>
<evidence type="ECO:0000259" key="11">
    <source>
        <dbReference type="PROSITE" id="PS50188"/>
    </source>
</evidence>
<dbReference type="PROSITE" id="PS50089">
    <property type="entry name" value="ZF_RING_2"/>
    <property type="match status" value="1"/>
</dbReference>
<dbReference type="GO" id="GO:0004842">
    <property type="term" value="F:ubiquitin-protein transferase activity"/>
    <property type="evidence" value="ECO:0007669"/>
    <property type="project" value="InterPro"/>
</dbReference>
<keyword evidence="5 7" id="KW-0863">Zinc-finger</keyword>
<feature type="domain" description="B30.2/SPRY" evidence="11">
    <location>
        <begin position="255"/>
        <end position="430"/>
    </location>
</feature>
<keyword evidence="6" id="KW-0862">Zinc</keyword>
<dbReference type="Gene3D" id="3.30.40.10">
    <property type="entry name" value="Zinc/RING finger domain, C3HC4 (zinc finger)"/>
    <property type="match status" value="1"/>
</dbReference>
<dbReference type="GO" id="GO:0008270">
    <property type="term" value="F:zinc ion binding"/>
    <property type="evidence" value="ECO:0007669"/>
    <property type="project" value="UniProtKB-KW"/>
</dbReference>
<dbReference type="InterPro" id="IPR017907">
    <property type="entry name" value="Znf_RING_CS"/>
</dbReference>
<feature type="domain" description="B box-type" evidence="10">
    <location>
        <begin position="83"/>
        <end position="123"/>
    </location>
</feature>
<evidence type="ECO:0000256" key="8">
    <source>
        <dbReference type="SAM" id="Coils"/>
    </source>
</evidence>
<dbReference type="InterPro" id="IPR001841">
    <property type="entry name" value="Znf_RING"/>
</dbReference>
<accession>A0A4W4HCB6</accession>
<dbReference type="InterPro" id="IPR000315">
    <property type="entry name" value="Znf_B-box"/>
</dbReference>
<evidence type="ECO:0000313" key="13">
    <source>
        <dbReference type="Proteomes" id="UP000314983"/>
    </source>
</evidence>
<protein>
    <submittedName>
        <fullName evidence="12">Uncharacterized protein</fullName>
    </submittedName>
</protein>
<dbReference type="PROSITE" id="PS50119">
    <property type="entry name" value="ZF_BBOX"/>
    <property type="match status" value="1"/>
</dbReference>
<dbReference type="Proteomes" id="UP000314983">
    <property type="component" value="Chromosome 16"/>
</dbReference>
<feature type="coiled-coil region" evidence="8">
    <location>
        <begin position="166"/>
        <end position="211"/>
    </location>
</feature>
<keyword evidence="3" id="KW-0963">Cytoplasm</keyword>
<comment type="subcellular location">
    <subcellularLocation>
        <location evidence="1">Cytoplasm</location>
    </subcellularLocation>
</comment>
<dbReference type="SUPFAM" id="SSF49899">
    <property type="entry name" value="Concanavalin A-like lectins/glucanases"/>
    <property type="match status" value="1"/>
</dbReference>
<evidence type="ECO:0000256" key="2">
    <source>
        <dbReference type="ARBA" id="ARBA00008518"/>
    </source>
</evidence>
<dbReference type="OMA" id="ENACESF"/>
<dbReference type="Gene3D" id="2.60.120.920">
    <property type="match status" value="1"/>
</dbReference>
<name>A0A4W4HCB6_ELEEL</name>
<dbReference type="PANTHER" id="PTHR24103">
    <property type="entry name" value="E3 UBIQUITIN-PROTEIN LIGASE TRIM"/>
    <property type="match status" value="1"/>
</dbReference>
<dbReference type="InterPro" id="IPR013320">
    <property type="entry name" value="ConA-like_dom_sf"/>
</dbReference>
<evidence type="ECO:0000256" key="4">
    <source>
        <dbReference type="ARBA" id="ARBA00022723"/>
    </source>
</evidence>
<dbReference type="PRINTS" id="PR01407">
    <property type="entry name" value="BUTYPHLNCDUF"/>
</dbReference>
<dbReference type="SUPFAM" id="SSF57845">
    <property type="entry name" value="B-box zinc-binding domain"/>
    <property type="match status" value="1"/>
</dbReference>
<evidence type="ECO:0000256" key="7">
    <source>
        <dbReference type="PROSITE-ProRule" id="PRU00024"/>
    </source>
</evidence>
<comment type="similarity">
    <text evidence="2">Belongs to the TRIM/RBCC family.</text>
</comment>
<dbReference type="SMART" id="SM00504">
    <property type="entry name" value="Ubox"/>
    <property type="match status" value="1"/>
</dbReference>
<reference evidence="13" key="1">
    <citation type="journal article" date="2014" name="Science">
        <title>Nonhuman genetics. Genomic basis for the convergent evolution of electric organs.</title>
        <authorList>
            <person name="Gallant J.R."/>
            <person name="Traeger L.L."/>
            <person name="Volkening J.D."/>
            <person name="Moffett H."/>
            <person name="Chen P.H."/>
            <person name="Novina C.D."/>
            <person name="Phillips G.N.Jr."/>
            <person name="Anand R."/>
            <person name="Wells G.B."/>
            <person name="Pinch M."/>
            <person name="Guth R."/>
            <person name="Unguez G.A."/>
            <person name="Albert J.S."/>
            <person name="Zakon H.H."/>
            <person name="Samanta M.P."/>
            <person name="Sussman M.R."/>
        </authorList>
    </citation>
    <scope>NUCLEOTIDE SEQUENCE [LARGE SCALE GENOMIC DNA]</scope>
</reference>
<reference evidence="12" key="5">
    <citation type="submission" date="2025-09" db="UniProtKB">
        <authorList>
            <consortium name="Ensembl"/>
        </authorList>
    </citation>
    <scope>IDENTIFICATION</scope>
</reference>
<keyword evidence="4" id="KW-0479">Metal-binding</keyword>
<dbReference type="GO" id="GO:0005737">
    <property type="term" value="C:cytoplasm"/>
    <property type="evidence" value="ECO:0007669"/>
    <property type="project" value="UniProtKB-SubCell"/>
</dbReference>
<evidence type="ECO:0000256" key="6">
    <source>
        <dbReference type="ARBA" id="ARBA00022833"/>
    </source>
</evidence>
<dbReference type="PROSITE" id="PS00518">
    <property type="entry name" value="ZF_RING_1"/>
    <property type="match status" value="1"/>
</dbReference>
<dbReference type="Ensembl" id="ENSEEET00000049661.2">
    <property type="protein sequence ID" value="ENSEEEP00000049124.2"/>
    <property type="gene ID" value="ENSEEEG00000023084.2"/>
</dbReference>
<feature type="domain" description="RING-type" evidence="9">
    <location>
        <begin position="14"/>
        <end position="54"/>
    </location>
</feature>
<dbReference type="InterPro" id="IPR003879">
    <property type="entry name" value="Butyrophylin_SPRY"/>
</dbReference>
<evidence type="ECO:0000256" key="3">
    <source>
        <dbReference type="ARBA" id="ARBA00022490"/>
    </source>
</evidence>
<dbReference type="Pfam" id="PF13765">
    <property type="entry name" value="PRY"/>
    <property type="match status" value="1"/>
</dbReference>
<evidence type="ECO:0000256" key="1">
    <source>
        <dbReference type="ARBA" id="ARBA00004496"/>
    </source>
</evidence>
<reference evidence="13" key="2">
    <citation type="journal article" date="2017" name="Sci. Adv.">
        <title>A tail of two voltages: Proteomic comparison of the three electric organs of the electric eel.</title>
        <authorList>
            <person name="Traeger L.L."/>
            <person name="Sabat G."/>
            <person name="Barrett-Wilt G.A."/>
            <person name="Wells G.B."/>
            <person name="Sussman M.R."/>
        </authorList>
    </citation>
    <scope>NUCLEOTIDE SEQUENCE [LARGE SCALE GENOMIC DNA]</scope>
</reference>
<evidence type="ECO:0000259" key="9">
    <source>
        <dbReference type="PROSITE" id="PS50089"/>
    </source>
</evidence>
<dbReference type="SUPFAM" id="SSF57850">
    <property type="entry name" value="RING/U-box"/>
    <property type="match status" value="1"/>
</dbReference>
<dbReference type="GeneTree" id="ENSGT00970000193390"/>
<dbReference type="SMART" id="SM00336">
    <property type="entry name" value="BBOX"/>
    <property type="match status" value="1"/>
</dbReference>
<dbReference type="PROSITE" id="PS50188">
    <property type="entry name" value="B302_SPRY"/>
    <property type="match status" value="1"/>
</dbReference>
<dbReference type="Pfam" id="PF00643">
    <property type="entry name" value="zf-B_box"/>
    <property type="match status" value="1"/>
</dbReference>
<gene>
    <name evidence="12" type="primary">RAD18</name>
</gene>
<dbReference type="InterPro" id="IPR003613">
    <property type="entry name" value="Ubox_domain"/>
</dbReference>
<dbReference type="SMART" id="SM00589">
    <property type="entry name" value="PRY"/>
    <property type="match status" value="1"/>
</dbReference>
<dbReference type="InterPro" id="IPR043136">
    <property type="entry name" value="B30.2/SPRY_sf"/>
</dbReference>
<dbReference type="Pfam" id="PF00097">
    <property type="entry name" value="zf-C3HC4"/>
    <property type="match status" value="1"/>
</dbReference>
<dbReference type="InterPro" id="IPR001870">
    <property type="entry name" value="B30.2/SPRY"/>
</dbReference>